<evidence type="ECO:0000313" key="1">
    <source>
        <dbReference type="EMBL" id="KAL3231342.1"/>
    </source>
</evidence>
<name>A0ABR4NSE6_9SACH</name>
<dbReference type="InterPro" id="IPR036704">
    <property type="entry name" value="RraA/RraA-like_sf"/>
</dbReference>
<keyword evidence="2" id="KW-1185">Reference proteome</keyword>
<dbReference type="PANTHER" id="PTHR33254">
    <property type="entry name" value="4-HYDROXY-4-METHYL-2-OXOGLUTARATE ALDOLASE 3-RELATED"/>
    <property type="match status" value="1"/>
</dbReference>
<sequence length="235" mass="25674">MELLEALKSFSACDVSDGLLNFSKVDDGGNFPDFTQRSGPDSTVVGPAYTVLFAPADDPRPEVNYIDNVPEGAVMVMALDMSLQRPIFHNSTITQAIYGGLMAARAQYQGSVGTVVFGRVRDLGEHQELNQPLFSYGVGTCAPKKAVKPVGVNIPLTILFQDETTRVIEPQDVIVADANGIVKIPRKVLESDGERFVTYIKKQIEADTLVMQDIKNGKPAKAAQKERRAILKDYL</sequence>
<dbReference type="InterPro" id="IPR005493">
    <property type="entry name" value="RraA/RraA-like"/>
</dbReference>
<dbReference type="SUPFAM" id="SSF89562">
    <property type="entry name" value="RraA-like"/>
    <property type="match status" value="1"/>
</dbReference>
<protein>
    <submittedName>
        <fullName evidence="1">4-hydroxy-4-methyl-2-oxoglutarate aldolase</fullName>
    </submittedName>
</protein>
<gene>
    <name evidence="1" type="ORF">RNJ44_00377</name>
</gene>
<accession>A0ABR4NSE6</accession>
<dbReference type="Pfam" id="PF03737">
    <property type="entry name" value="RraA-like"/>
    <property type="match status" value="1"/>
</dbReference>
<dbReference type="EMBL" id="JBEVYD010000007">
    <property type="protein sequence ID" value="KAL3231342.1"/>
    <property type="molecule type" value="Genomic_DNA"/>
</dbReference>
<dbReference type="PANTHER" id="PTHR33254:SF28">
    <property type="entry name" value="4-HYDROXY-4-METHYL-2-OXOGLUTARATE ALDOLASE"/>
    <property type="match status" value="1"/>
</dbReference>
<dbReference type="Proteomes" id="UP001623330">
    <property type="component" value="Unassembled WGS sequence"/>
</dbReference>
<comment type="caution">
    <text evidence="1">The sequence shown here is derived from an EMBL/GenBank/DDBJ whole genome shotgun (WGS) entry which is preliminary data.</text>
</comment>
<proteinExistence type="predicted"/>
<reference evidence="1 2" key="1">
    <citation type="submission" date="2024-05" db="EMBL/GenBank/DDBJ databases">
        <title>Long read based assembly of the Candida bracarensis genome reveals expanded adhesin content.</title>
        <authorList>
            <person name="Marcet-Houben M."/>
            <person name="Ksiezopolska E."/>
            <person name="Gabaldon T."/>
        </authorList>
    </citation>
    <scope>NUCLEOTIDE SEQUENCE [LARGE SCALE GENOMIC DNA]</scope>
    <source>
        <strain evidence="1 2">CBM6</strain>
    </source>
</reference>
<evidence type="ECO:0000313" key="2">
    <source>
        <dbReference type="Proteomes" id="UP001623330"/>
    </source>
</evidence>
<dbReference type="Gene3D" id="3.50.30.40">
    <property type="entry name" value="Ribonuclease E inhibitor RraA/RraA-like"/>
    <property type="match status" value="1"/>
</dbReference>
<dbReference type="CDD" id="cd16841">
    <property type="entry name" value="RraA_family"/>
    <property type="match status" value="1"/>
</dbReference>
<organism evidence="1 2">
    <name type="scientific">Nakaseomyces bracarensis</name>
    <dbReference type="NCBI Taxonomy" id="273131"/>
    <lineage>
        <taxon>Eukaryota</taxon>
        <taxon>Fungi</taxon>
        <taxon>Dikarya</taxon>
        <taxon>Ascomycota</taxon>
        <taxon>Saccharomycotina</taxon>
        <taxon>Saccharomycetes</taxon>
        <taxon>Saccharomycetales</taxon>
        <taxon>Saccharomycetaceae</taxon>
        <taxon>Nakaseomyces</taxon>
    </lineage>
</organism>